<dbReference type="EMBL" id="JAHYIQ010000002">
    <property type="protein sequence ID" value="KAK1134792.1"/>
    <property type="molecule type" value="Genomic_DNA"/>
</dbReference>
<dbReference type="AlphaFoldDB" id="A0AA40KVS2"/>
<reference evidence="2" key="1">
    <citation type="submission" date="2021-10" db="EMBL/GenBank/DDBJ databases">
        <title>Melipona bicolor Genome sequencing and assembly.</title>
        <authorList>
            <person name="Araujo N.S."/>
            <person name="Arias M.C."/>
        </authorList>
    </citation>
    <scope>NUCLEOTIDE SEQUENCE</scope>
    <source>
        <strain evidence="2">USP_2M_L1-L4_2017</strain>
        <tissue evidence="2">Whole body</tissue>
    </source>
</reference>
<keyword evidence="3" id="KW-1185">Reference proteome</keyword>
<sequence length="194" mass="21734">MSGDSCYAVSNDINDLYPNEIVQDLPDICLSIAWSFESAPKIARERGYSLVLISGEERQSRAELSRAEQSRAELSIAERSEAIQLAARAQALQIAEHATNPRSGSNGLRAGCGKNTYGYTYVVRFRGRWAQVGWARIDRAMKANGQSNFRERRRRDGGASEIKVDARTTADRAARDKRKRREINTRTNEPAKRG</sequence>
<dbReference type="Proteomes" id="UP001177670">
    <property type="component" value="Unassembled WGS sequence"/>
</dbReference>
<evidence type="ECO:0000256" key="1">
    <source>
        <dbReference type="SAM" id="MobiDB-lite"/>
    </source>
</evidence>
<feature type="compositionally biased region" description="Basic and acidic residues" evidence="1">
    <location>
        <begin position="154"/>
        <end position="174"/>
    </location>
</feature>
<protein>
    <submittedName>
        <fullName evidence="2">Uncharacterized protein</fullName>
    </submittedName>
</protein>
<proteinExistence type="predicted"/>
<evidence type="ECO:0000313" key="3">
    <source>
        <dbReference type="Proteomes" id="UP001177670"/>
    </source>
</evidence>
<organism evidence="2 3">
    <name type="scientific">Melipona bicolor</name>
    <dbReference type="NCBI Taxonomy" id="60889"/>
    <lineage>
        <taxon>Eukaryota</taxon>
        <taxon>Metazoa</taxon>
        <taxon>Ecdysozoa</taxon>
        <taxon>Arthropoda</taxon>
        <taxon>Hexapoda</taxon>
        <taxon>Insecta</taxon>
        <taxon>Pterygota</taxon>
        <taxon>Neoptera</taxon>
        <taxon>Endopterygota</taxon>
        <taxon>Hymenoptera</taxon>
        <taxon>Apocrita</taxon>
        <taxon>Aculeata</taxon>
        <taxon>Apoidea</taxon>
        <taxon>Anthophila</taxon>
        <taxon>Apidae</taxon>
        <taxon>Melipona</taxon>
    </lineage>
</organism>
<feature type="region of interest" description="Disordered" evidence="1">
    <location>
        <begin position="145"/>
        <end position="194"/>
    </location>
</feature>
<evidence type="ECO:0000313" key="2">
    <source>
        <dbReference type="EMBL" id="KAK1134792.1"/>
    </source>
</evidence>
<gene>
    <name evidence="2" type="ORF">K0M31_007563</name>
</gene>
<accession>A0AA40KVS2</accession>
<name>A0AA40KVS2_9HYME</name>
<comment type="caution">
    <text evidence="2">The sequence shown here is derived from an EMBL/GenBank/DDBJ whole genome shotgun (WGS) entry which is preliminary data.</text>
</comment>